<gene>
    <name evidence="3" type="ORF">BU14_0603s0006</name>
</gene>
<accession>A0A1X6NRD4</accession>
<keyword evidence="2" id="KW-1133">Transmembrane helix</keyword>
<evidence type="ECO:0000313" key="4">
    <source>
        <dbReference type="Proteomes" id="UP000218209"/>
    </source>
</evidence>
<keyword evidence="2" id="KW-0472">Membrane</keyword>
<feature type="region of interest" description="Disordered" evidence="1">
    <location>
        <begin position="163"/>
        <end position="188"/>
    </location>
</feature>
<evidence type="ECO:0000256" key="2">
    <source>
        <dbReference type="SAM" id="Phobius"/>
    </source>
</evidence>
<keyword evidence="2" id="KW-0812">Transmembrane</keyword>
<dbReference type="AlphaFoldDB" id="A0A1X6NRD4"/>
<proteinExistence type="predicted"/>
<name>A0A1X6NRD4_PORUM</name>
<sequence length="188" mass="21333">MVCPSIAFVPFLCCCCFIACLVGSFCPQVWRPSSSAPATMPSMPTFGRWALSGRNSPTKSPPTRLKRHVCPVPHRHAAAADTQCPSHVVSRILGRPRRVPRRRPCGAGGRGAALVRMPFLRCACVRQKSLWRFWRRLGWASTACSEGMRRRWWRRWRLPRRRRRPRPRPCNRNSGAWGQMASAAAATR</sequence>
<keyword evidence="4" id="KW-1185">Reference proteome</keyword>
<organism evidence="3 4">
    <name type="scientific">Porphyra umbilicalis</name>
    <name type="common">Purple laver</name>
    <name type="synonym">Red alga</name>
    <dbReference type="NCBI Taxonomy" id="2786"/>
    <lineage>
        <taxon>Eukaryota</taxon>
        <taxon>Rhodophyta</taxon>
        <taxon>Bangiophyceae</taxon>
        <taxon>Bangiales</taxon>
        <taxon>Bangiaceae</taxon>
        <taxon>Porphyra</taxon>
    </lineage>
</organism>
<evidence type="ECO:0000313" key="3">
    <source>
        <dbReference type="EMBL" id="OSX71090.1"/>
    </source>
</evidence>
<evidence type="ECO:0000256" key="1">
    <source>
        <dbReference type="SAM" id="MobiDB-lite"/>
    </source>
</evidence>
<dbReference type="EMBL" id="KV919172">
    <property type="protein sequence ID" value="OSX71090.1"/>
    <property type="molecule type" value="Genomic_DNA"/>
</dbReference>
<dbReference type="Proteomes" id="UP000218209">
    <property type="component" value="Unassembled WGS sequence"/>
</dbReference>
<feature type="transmembrane region" description="Helical" evidence="2">
    <location>
        <begin position="6"/>
        <end position="26"/>
    </location>
</feature>
<protein>
    <submittedName>
        <fullName evidence="3">Uncharacterized protein</fullName>
    </submittedName>
</protein>
<reference evidence="3 4" key="1">
    <citation type="submission" date="2017-03" db="EMBL/GenBank/DDBJ databases">
        <title>WGS assembly of Porphyra umbilicalis.</title>
        <authorList>
            <person name="Brawley S.H."/>
            <person name="Blouin N.A."/>
            <person name="Ficko-Blean E."/>
            <person name="Wheeler G.L."/>
            <person name="Lohr M."/>
            <person name="Goodson H.V."/>
            <person name="Jenkins J.W."/>
            <person name="Blaby-Haas C.E."/>
            <person name="Helliwell K.E."/>
            <person name="Chan C."/>
            <person name="Marriage T."/>
            <person name="Bhattacharya D."/>
            <person name="Klein A.S."/>
            <person name="Badis Y."/>
            <person name="Brodie J."/>
            <person name="Cao Y."/>
            <person name="Collen J."/>
            <person name="Dittami S.M."/>
            <person name="Gachon C.M."/>
            <person name="Green B.R."/>
            <person name="Karpowicz S."/>
            <person name="Kim J.W."/>
            <person name="Kudahl U."/>
            <person name="Lin S."/>
            <person name="Michel G."/>
            <person name="Mittag M."/>
            <person name="Olson B.J."/>
            <person name="Pangilinan J."/>
            <person name="Peng Y."/>
            <person name="Qiu H."/>
            <person name="Shu S."/>
            <person name="Singer J.T."/>
            <person name="Smith A.G."/>
            <person name="Sprecher B.N."/>
            <person name="Wagner V."/>
            <person name="Wang W."/>
            <person name="Wang Z.-Y."/>
            <person name="Yan J."/>
            <person name="Yarish C."/>
            <person name="Zoeuner-Riek S."/>
            <person name="Zhuang Y."/>
            <person name="Zou Y."/>
            <person name="Lindquist E.A."/>
            <person name="Grimwood J."/>
            <person name="Barry K."/>
            <person name="Rokhsar D.S."/>
            <person name="Schmutz J."/>
            <person name="Stiller J.W."/>
            <person name="Grossman A.R."/>
            <person name="Prochnik S.E."/>
        </authorList>
    </citation>
    <scope>NUCLEOTIDE SEQUENCE [LARGE SCALE GENOMIC DNA]</scope>
    <source>
        <strain evidence="3">4086291</strain>
    </source>
</reference>